<dbReference type="Proteomes" id="UP000326912">
    <property type="component" value="Unassembled WGS sequence"/>
</dbReference>
<evidence type="ECO:0000313" key="3">
    <source>
        <dbReference type="Proteomes" id="UP000326912"/>
    </source>
</evidence>
<proteinExistence type="predicted"/>
<feature type="region of interest" description="Disordered" evidence="1">
    <location>
        <begin position="1"/>
        <end position="26"/>
    </location>
</feature>
<comment type="caution">
    <text evidence="2">The sequence shown here is derived from an EMBL/GenBank/DDBJ whole genome shotgun (WGS) entry which is preliminary data.</text>
</comment>
<dbReference type="EMBL" id="BKZW01000001">
    <property type="protein sequence ID" value="GER87155.1"/>
    <property type="molecule type" value="Genomic_DNA"/>
</dbReference>
<evidence type="ECO:0000256" key="1">
    <source>
        <dbReference type="SAM" id="MobiDB-lite"/>
    </source>
</evidence>
<dbReference type="AlphaFoldDB" id="A0A5J4KHN2"/>
<name>A0A5J4KHN2_9CHLR</name>
<protein>
    <submittedName>
        <fullName evidence="2">Uncharacterized protein</fullName>
    </submittedName>
</protein>
<gene>
    <name evidence="2" type="ORF">KDW_13170</name>
</gene>
<reference evidence="2 3" key="1">
    <citation type="submission" date="2019-10" db="EMBL/GenBank/DDBJ databases">
        <title>Dictyobacter vulcani sp. nov., within the class Ktedonobacteria, isolated from soil of volcanic Mt. Zao.</title>
        <authorList>
            <person name="Zheng Y."/>
            <person name="Wang C.M."/>
            <person name="Sakai Y."/>
            <person name="Abe K."/>
            <person name="Yokota A."/>
            <person name="Yabe S."/>
        </authorList>
    </citation>
    <scope>NUCLEOTIDE SEQUENCE [LARGE SCALE GENOMIC DNA]</scope>
    <source>
        <strain evidence="2 3">W12</strain>
    </source>
</reference>
<sequence length="44" mass="4846">MFMAKDSIDEETRASENNHEDGTVEAIPTVLGGGLAKQRLSLKW</sequence>
<keyword evidence="3" id="KW-1185">Reference proteome</keyword>
<accession>A0A5J4KHN2</accession>
<evidence type="ECO:0000313" key="2">
    <source>
        <dbReference type="EMBL" id="GER87155.1"/>
    </source>
</evidence>
<organism evidence="2 3">
    <name type="scientific">Dictyobacter vulcani</name>
    <dbReference type="NCBI Taxonomy" id="2607529"/>
    <lineage>
        <taxon>Bacteria</taxon>
        <taxon>Bacillati</taxon>
        <taxon>Chloroflexota</taxon>
        <taxon>Ktedonobacteria</taxon>
        <taxon>Ktedonobacterales</taxon>
        <taxon>Dictyobacteraceae</taxon>
        <taxon>Dictyobacter</taxon>
    </lineage>
</organism>
<feature type="compositionally biased region" description="Basic and acidic residues" evidence="1">
    <location>
        <begin position="1"/>
        <end position="22"/>
    </location>
</feature>